<dbReference type="Gene3D" id="3.40.50.2300">
    <property type="match status" value="2"/>
</dbReference>
<evidence type="ECO:0000256" key="3">
    <source>
        <dbReference type="ARBA" id="ARBA00023163"/>
    </source>
</evidence>
<gene>
    <name evidence="7" type="ORF">QRT05_00250</name>
</gene>
<dbReference type="Proteomes" id="UP001321453">
    <property type="component" value="Unassembled WGS sequence"/>
</dbReference>
<keyword evidence="3" id="KW-0804">Transcription</keyword>
<dbReference type="PROSITE" id="PS50943">
    <property type="entry name" value="HTH_CROC1"/>
    <property type="match status" value="1"/>
</dbReference>
<dbReference type="GO" id="GO:0003677">
    <property type="term" value="F:DNA binding"/>
    <property type="evidence" value="ECO:0007669"/>
    <property type="project" value="UniProtKB-KW"/>
</dbReference>
<evidence type="ECO:0000313" key="7">
    <source>
        <dbReference type="EMBL" id="MDM7829751.1"/>
    </source>
</evidence>
<feature type="region of interest" description="Disordered" evidence="4">
    <location>
        <begin position="1"/>
        <end position="51"/>
    </location>
</feature>
<dbReference type="PROSITE" id="PS50932">
    <property type="entry name" value="HTH_LACI_2"/>
    <property type="match status" value="1"/>
</dbReference>
<dbReference type="PANTHER" id="PTHR30146:SF109">
    <property type="entry name" value="HTH-TYPE TRANSCRIPTIONAL REGULATOR GALS"/>
    <property type="match status" value="1"/>
</dbReference>
<dbReference type="InterPro" id="IPR046335">
    <property type="entry name" value="LacI/GalR-like_sensor"/>
</dbReference>
<sequence length="387" mass="40477">MGDDRSGAVPPADDLPHGGAATLEAPRPHGDVAARPVGSGETPERTGGAPTLEDVARVAGVSRATVSRVVNGKRRVAQDIQDVVRQAIATVGYVPNLAARSLVTRRTGAVVVVVSGAEEAAADGSSSVDFADPFFGRVVGGMLRALRPRDVDPILMLAETDADRNRVISALSNGNADGALLVSTHAEDPLPALLVEAGMPAVQFARPAHPLPMSYVDVANRDGARLAAAHLVERGRRRIVAISGPLDVPAARDRLSGFEDELARHGHAWVPSAAGNFTFASGVVAMDRLLDQEPAVDGVFASNDLMALGAIEALHARGRHVPHDVSVVGFDDSSLGAHSRPGLTSVRQPIEEMAAEMARILLDTLADPERRVTSVIFEPTLVVRGTS</sequence>
<dbReference type="Gene3D" id="1.10.260.40">
    <property type="entry name" value="lambda repressor-like DNA-binding domains"/>
    <property type="match status" value="1"/>
</dbReference>
<organism evidence="7 8">
    <name type="scientific">Cellulomonas edaphi</name>
    <dbReference type="NCBI Taxonomy" id="3053468"/>
    <lineage>
        <taxon>Bacteria</taxon>
        <taxon>Bacillati</taxon>
        <taxon>Actinomycetota</taxon>
        <taxon>Actinomycetes</taxon>
        <taxon>Micrococcales</taxon>
        <taxon>Cellulomonadaceae</taxon>
        <taxon>Cellulomonas</taxon>
    </lineage>
</organism>
<dbReference type="Pfam" id="PF13377">
    <property type="entry name" value="Peripla_BP_3"/>
    <property type="match status" value="1"/>
</dbReference>
<evidence type="ECO:0000259" key="5">
    <source>
        <dbReference type="PROSITE" id="PS50932"/>
    </source>
</evidence>
<dbReference type="PROSITE" id="PS00356">
    <property type="entry name" value="HTH_LACI_1"/>
    <property type="match status" value="1"/>
</dbReference>
<reference evidence="7 8" key="1">
    <citation type="submission" date="2023-06" db="EMBL/GenBank/DDBJ databases">
        <title>Cellulomonas sp. MW9 Whole genome sequence.</title>
        <authorList>
            <person name="Park S."/>
        </authorList>
    </citation>
    <scope>NUCLEOTIDE SEQUENCE [LARGE SCALE GENOMIC DNA]</scope>
    <source>
        <strain evidence="7 8">MW9</strain>
    </source>
</reference>
<comment type="caution">
    <text evidence="7">The sequence shown here is derived from an EMBL/GenBank/DDBJ whole genome shotgun (WGS) entry which is preliminary data.</text>
</comment>
<dbReference type="PANTHER" id="PTHR30146">
    <property type="entry name" value="LACI-RELATED TRANSCRIPTIONAL REPRESSOR"/>
    <property type="match status" value="1"/>
</dbReference>
<feature type="domain" description="HTH cro/C1-type" evidence="6">
    <location>
        <begin position="51"/>
        <end position="79"/>
    </location>
</feature>
<dbReference type="CDD" id="cd01392">
    <property type="entry name" value="HTH_LacI"/>
    <property type="match status" value="1"/>
</dbReference>
<keyword evidence="2 7" id="KW-0238">DNA-binding</keyword>
<dbReference type="Pfam" id="PF00356">
    <property type="entry name" value="LacI"/>
    <property type="match status" value="1"/>
</dbReference>
<dbReference type="InterPro" id="IPR028082">
    <property type="entry name" value="Peripla_BP_I"/>
</dbReference>
<dbReference type="SUPFAM" id="SSF47413">
    <property type="entry name" value="lambda repressor-like DNA-binding domains"/>
    <property type="match status" value="1"/>
</dbReference>
<evidence type="ECO:0000256" key="1">
    <source>
        <dbReference type="ARBA" id="ARBA00023015"/>
    </source>
</evidence>
<evidence type="ECO:0000313" key="8">
    <source>
        <dbReference type="Proteomes" id="UP001321453"/>
    </source>
</evidence>
<protein>
    <submittedName>
        <fullName evidence="7">LacI family DNA-binding transcriptional regulator</fullName>
    </submittedName>
</protein>
<dbReference type="PRINTS" id="PR00036">
    <property type="entry name" value="HTHLACI"/>
</dbReference>
<dbReference type="EMBL" id="JAUCGR010000001">
    <property type="protein sequence ID" value="MDM7829751.1"/>
    <property type="molecule type" value="Genomic_DNA"/>
</dbReference>
<dbReference type="InterPro" id="IPR001387">
    <property type="entry name" value="Cro/C1-type_HTH"/>
</dbReference>
<evidence type="ECO:0000259" key="6">
    <source>
        <dbReference type="PROSITE" id="PS50943"/>
    </source>
</evidence>
<keyword evidence="1" id="KW-0805">Transcription regulation</keyword>
<dbReference type="InterPro" id="IPR000843">
    <property type="entry name" value="HTH_LacI"/>
</dbReference>
<name>A0ABT7S2B7_9CELL</name>
<dbReference type="CDD" id="cd06267">
    <property type="entry name" value="PBP1_LacI_sugar_binding-like"/>
    <property type="match status" value="1"/>
</dbReference>
<evidence type="ECO:0000256" key="2">
    <source>
        <dbReference type="ARBA" id="ARBA00023125"/>
    </source>
</evidence>
<dbReference type="SUPFAM" id="SSF53822">
    <property type="entry name" value="Periplasmic binding protein-like I"/>
    <property type="match status" value="1"/>
</dbReference>
<keyword evidence="8" id="KW-1185">Reference proteome</keyword>
<dbReference type="SMART" id="SM00354">
    <property type="entry name" value="HTH_LACI"/>
    <property type="match status" value="1"/>
</dbReference>
<dbReference type="InterPro" id="IPR010982">
    <property type="entry name" value="Lambda_DNA-bd_dom_sf"/>
</dbReference>
<feature type="domain" description="HTH lacI-type" evidence="5">
    <location>
        <begin position="50"/>
        <end position="104"/>
    </location>
</feature>
<dbReference type="RefSeq" id="WP_289444129.1">
    <property type="nucleotide sequence ID" value="NZ_JAUCGR010000001.1"/>
</dbReference>
<proteinExistence type="predicted"/>
<accession>A0ABT7S2B7</accession>
<evidence type="ECO:0000256" key="4">
    <source>
        <dbReference type="SAM" id="MobiDB-lite"/>
    </source>
</evidence>